<evidence type="ECO:0000256" key="4">
    <source>
        <dbReference type="ARBA" id="ARBA00022723"/>
    </source>
</evidence>
<evidence type="ECO:0000256" key="5">
    <source>
        <dbReference type="ARBA" id="ARBA00022737"/>
    </source>
</evidence>
<comment type="catalytic activity">
    <reaction evidence="1 14">
        <text>Thiol-dependent hydrolysis of ester, thioester, amide, peptide and isopeptide bonds formed by the C-terminal Gly of ubiquitin (a 76-residue protein attached to proteins as an intracellular targeting signal).</text>
        <dbReference type="EC" id="3.4.19.12"/>
    </reaction>
</comment>
<dbReference type="InterPro" id="IPR016652">
    <property type="entry name" value="Ubiquitinyl_hydrolase"/>
</dbReference>
<feature type="active site" description="Proton acceptor" evidence="11">
    <location>
        <position position="720"/>
    </location>
</feature>
<dbReference type="GO" id="GO:0004843">
    <property type="term" value="F:cysteine-type deubiquitinase activity"/>
    <property type="evidence" value="ECO:0007669"/>
    <property type="project" value="UniProtKB-UniRule"/>
</dbReference>
<evidence type="ECO:0000256" key="10">
    <source>
        <dbReference type="ARBA" id="ARBA00022833"/>
    </source>
</evidence>
<feature type="domain" description="UBP-type" evidence="17">
    <location>
        <begin position="150"/>
        <end position="258"/>
    </location>
</feature>
<keyword evidence="10 12" id="KW-0862">Zinc</keyword>
<evidence type="ECO:0000256" key="12">
    <source>
        <dbReference type="PIRSR" id="PIRSR016308-3"/>
    </source>
</evidence>
<dbReference type="PANTHER" id="PTHR24006">
    <property type="entry name" value="UBIQUITIN CARBOXYL-TERMINAL HYDROLASE"/>
    <property type="match status" value="1"/>
</dbReference>
<reference evidence="18" key="1">
    <citation type="submission" date="2021-09" db="EMBL/GenBank/DDBJ databases">
        <authorList>
            <consortium name="AG Swart"/>
            <person name="Singh M."/>
            <person name="Singh A."/>
            <person name="Seah K."/>
            <person name="Emmerich C."/>
        </authorList>
    </citation>
    <scope>NUCLEOTIDE SEQUENCE</scope>
    <source>
        <strain evidence="18">ATCC30299</strain>
    </source>
</reference>
<feature type="binding site" evidence="12">
    <location>
        <position position="206"/>
    </location>
    <ligand>
        <name>Zn(2+)</name>
        <dbReference type="ChEBI" id="CHEBI:29105"/>
    </ligand>
</feature>
<dbReference type="InterPro" id="IPR009060">
    <property type="entry name" value="UBA-like_sf"/>
</dbReference>
<evidence type="ECO:0000256" key="2">
    <source>
        <dbReference type="ARBA" id="ARBA00009085"/>
    </source>
</evidence>
<dbReference type="PANTHER" id="PTHR24006:SF664">
    <property type="entry name" value="UBIQUITIN CARBOXYL-TERMINAL HYDROLASE"/>
    <property type="match status" value="1"/>
</dbReference>
<sequence>MACAHLTHSNITQNLQGKFIHKDECTKCFATSKSEHGIDICLKCFNGSCPDLHSSQHYLSQHHPIALHLEMVKRPKASEEPQQISKLAIGVPGGAGYSADEWDPHTLLKCLACNIFLNPTAEIRQLINSILMANSALFQSSVDAWELELQPCEHTLLLEQLPRQLAEKSLASCNSCDLKANLWLCMVCGNLGCGRKNYDGSGGNGHALTHFQTTGHGVVCKIGTITPEGTASIHCYNCDNEVLDPSLADHLKTFGILIQQQVKTEKTITEMELESNINLTLSKAVEEGRTLSPRYGPGYTGMENLGNSCYLNSVIQLIFSFPEWQHRYTDEDHLNGCKSNDPSQCYFCQLNKLGLGLWSGEHSLQKWTEPVNTVTGEIIPPTEYQDGIRPQMFKALIGKGHPEFSSARQQDAYEFFSHFLSVGQKAEKAAGIISSYPGKIFEFKLATKMKCLKCHGVKYNSANSTVISVSVPIDLKEDGPNVVVDFDRVLNTFTQAEIVEYNCPNCKQTTNFSKQFMFETYPKVLVVVVNRFVCPDWVPKKLECGVNVPVDPFSLENMRLVKGNEQELLGSSEEDSGPKFDQGLLNELLMFGFGENIAKRALITTSNRSLEEATNWIVENLENPEANEPLVSSSSQGPQISQDLIDNLTAMGFSASQAKNALKNCNCDPERAVDYLFSHPDDDMEVEQPQVQEEVGDKGPANYQLQGVVTHLGASVHSGHYVAHILKEGECILFNDIKVAASSDPPLGKGYLYFFRKLN</sequence>
<evidence type="ECO:0000313" key="18">
    <source>
        <dbReference type="EMBL" id="CAG9310638.1"/>
    </source>
</evidence>
<evidence type="ECO:0000256" key="3">
    <source>
        <dbReference type="ARBA" id="ARBA00022670"/>
    </source>
</evidence>
<dbReference type="Pfam" id="PF00443">
    <property type="entry name" value="UCH"/>
    <property type="match status" value="1"/>
</dbReference>
<evidence type="ECO:0000256" key="1">
    <source>
        <dbReference type="ARBA" id="ARBA00000707"/>
    </source>
</evidence>
<feature type="binding site" evidence="12">
    <location>
        <position position="176"/>
    </location>
    <ligand>
        <name>Zn(2+)</name>
        <dbReference type="ChEBI" id="CHEBI:29105"/>
    </ligand>
</feature>
<dbReference type="GO" id="GO:0016579">
    <property type="term" value="P:protein deubiquitination"/>
    <property type="evidence" value="ECO:0007669"/>
    <property type="project" value="InterPro"/>
</dbReference>
<dbReference type="InterPro" id="IPR038765">
    <property type="entry name" value="Papain-like_cys_pep_sf"/>
</dbReference>
<evidence type="ECO:0000259" key="15">
    <source>
        <dbReference type="PROSITE" id="PS50030"/>
    </source>
</evidence>
<keyword evidence="5" id="KW-0677">Repeat</keyword>
<dbReference type="InterPro" id="IPR013083">
    <property type="entry name" value="Znf_RING/FYVE/PHD"/>
</dbReference>
<evidence type="ECO:0000256" key="9">
    <source>
        <dbReference type="ARBA" id="ARBA00022807"/>
    </source>
</evidence>
<name>A0AAU9I5D0_9CILI</name>
<dbReference type="Pfam" id="PF00627">
    <property type="entry name" value="UBA"/>
    <property type="match status" value="1"/>
</dbReference>
<accession>A0AAU9I5D0</accession>
<dbReference type="GO" id="GO:0006508">
    <property type="term" value="P:proteolysis"/>
    <property type="evidence" value="ECO:0007669"/>
    <property type="project" value="UniProtKB-KW"/>
</dbReference>
<dbReference type="InterPro" id="IPR050164">
    <property type="entry name" value="Peptidase_C19"/>
</dbReference>
<feature type="active site" description="Nucleophile" evidence="11">
    <location>
        <position position="309"/>
    </location>
</feature>
<comment type="similarity">
    <text evidence="2 14">Belongs to the peptidase C19 family.</text>
</comment>
<keyword evidence="4 12" id="KW-0479">Metal-binding</keyword>
<evidence type="ECO:0000313" key="19">
    <source>
        <dbReference type="Proteomes" id="UP001162131"/>
    </source>
</evidence>
<keyword evidence="9 14" id="KW-0788">Thiol protease</keyword>
<evidence type="ECO:0000256" key="14">
    <source>
        <dbReference type="RuleBase" id="RU366025"/>
    </source>
</evidence>
<dbReference type="PROSITE" id="PS00972">
    <property type="entry name" value="USP_1"/>
    <property type="match status" value="1"/>
</dbReference>
<dbReference type="PIRSF" id="PIRSF016308">
    <property type="entry name" value="UBP"/>
    <property type="match status" value="1"/>
</dbReference>
<protein>
    <recommendedName>
        <fullName evidence="14">Ubiquitin carboxyl-terminal hydrolase</fullName>
        <ecNumber evidence="14">3.4.19.12</ecNumber>
    </recommendedName>
</protein>
<dbReference type="Gene3D" id="3.30.40.10">
    <property type="entry name" value="Zinc/RING finger domain, C3HC4 (zinc finger)"/>
    <property type="match status" value="2"/>
</dbReference>
<dbReference type="InterPro" id="IPR001607">
    <property type="entry name" value="Znf_UBP"/>
</dbReference>
<dbReference type="SUPFAM" id="SSF57850">
    <property type="entry name" value="RING/U-box"/>
    <property type="match status" value="2"/>
</dbReference>
<comment type="caution">
    <text evidence="18">The sequence shown here is derived from an EMBL/GenBank/DDBJ whole genome shotgun (WGS) entry which is preliminary data.</text>
</comment>
<dbReference type="SMART" id="SM00165">
    <property type="entry name" value="UBA"/>
    <property type="match status" value="2"/>
</dbReference>
<dbReference type="AlphaFoldDB" id="A0AAU9I5D0"/>
<keyword evidence="19" id="KW-1185">Reference proteome</keyword>
<evidence type="ECO:0000256" key="11">
    <source>
        <dbReference type="PIRSR" id="PIRSR016308-1"/>
    </source>
</evidence>
<evidence type="ECO:0000259" key="17">
    <source>
        <dbReference type="PROSITE" id="PS50271"/>
    </source>
</evidence>
<dbReference type="EC" id="3.4.19.12" evidence="14"/>
<proteinExistence type="inferred from homology"/>
<feature type="domain" description="UBA" evidence="15">
    <location>
        <begin position="579"/>
        <end position="620"/>
    </location>
</feature>
<feature type="domain" description="USP" evidence="16">
    <location>
        <begin position="300"/>
        <end position="758"/>
    </location>
</feature>
<evidence type="ECO:0000256" key="6">
    <source>
        <dbReference type="ARBA" id="ARBA00022771"/>
    </source>
</evidence>
<dbReference type="FunFam" id="3.30.40.10:FF:000396">
    <property type="entry name" value="Ubiquitin carboxyl-terminal hydrolase"/>
    <property type="match status" value="1"/>
</dbReference>
<evidence type="ECO:0000256" key="13">
    <source>
        <dbReference type="PROSITE-ProRule" id="PRU00502"/>
    </source>
</evidence>
<dbReference type="InterPro" id="IPR041432">
    <property type="entry name" value="UBP13_Znf-UBP_var"/>
</dbReference>
<dbReference type="Gene3D" id="3.90.70.10">
    <property type="entry name" value="Cysteine proteinases"/>
    <property type="match status" value="1"/>
</dbReference>
<dbReference type="Pfam" id="PF17807">
    <property type="entry name" value="zf-UBP_var"/>
    <property type="match status" value="1"/>
</dbReference>
<dbReference type="SUPFAM" id="SSF46934">
    <property type="entry name" value="UBA-like"/>
    <property type="match status" value="1"/>
</dbReference>
<dbReference type="SUPFAM" id="SSF54001">
    <property type="entry name" value="Cysteine proteinases"/>
    <property type="match status" value="1"/>
</dbReference>
<dbReference type="PROSITE" id="PS50271">
    <property type="entry name" value="ZF_UBP"/>
    <property type="match status" value="1"/>
</dbReference>
<feature type="domain" description="UBA" evidence="15">
    <location>
        <begin position="639"/>
        <end position="679"/>
    </location>
</feature>
<evidence type="ECO:0000259" key="16">
    <source>
        <dbReference type="PROSITE" id="PS50235"/>
    </source>
</evidence>
<evidence type="ECO:0000256" key="7">
    <source>
        <dbReference type="ARBA" id="ARBA00022786"/>
    </source>
</evidence>
<dbReference type="InterPro" id="IPR015940">
    <property type="entry name" value="UBA"/>
</dbReference>
<dbReference type="GO" id="GO:0008270">
    <property type="term" value="F:zinc ion binding"/>
    <property type="evidence" value="ECO:0007669"/>
    <property type="project" value="UniProtKB-KW"/>
</dbReference>
<dbReference type="PROSITE" id="PS50030">
    <property type="entry name" value="UBA"/>
    <property type="match status" value="2"/>
</dbReference>
<dbReference type="Gene3D" id="1.10.8.10">
    <property type="entry name" value="DNA helicase RuvA subunit, C-terminal domain"/>
    <property type="match status" value="2"/>
</dbReference>
<dbReference type="GO" id="GO:0005829">
    <property type="term" value="C:cytosol"/>
    <property type="evidence" value="ECO:0007669"/>
    <property type="project" value="TreeGrafter"/>
</dbReference>
<dbReference type="PROSITE" id="PS00973">
    <property type="entry name" value="USP_2"/>
    <property type="match status" value="1"/>
</dbReference>
<organism evidence="18 19">
    <name type="scientific">Blepharisma stoltei</name>
    <dbReference type="NCBI Taxonomy" id="1481888"/>
    <lineage>
        <taxon>Eukaryota</taxon>
        <taxon>Sar</taxon>
        <taxon>Alveolata</taxon>
        <taxon>Ciliophora</taxon>
        <taxon>Postciliodesmatophora</taxon>
        <taxon>Heterotrichea</taxon>
        <taxon>Heterotrichida</taxon>
        <taxon>Blepharismidae</taxon>
        <taxon>Blepharisma</taxon>
    </lineage>
</organism>
<keyword evidence="7 14" id="KW-0833">Ubl conjugation pathway</keyword>
<gene>
    <name evidence="18" type="ORF">BSTOLATCC_MIC1480</name>
</gene>
<dbReference type="PROSITE" id="PS50235">
    <property type="entry name" value="USP_3"/>
    <property type="match status" value="1"/>
</dbReference>
<dbReference type="InterPro" id="IPR028889">
    <property type="entry name" value="USP"/>
</dbReference>
<dbReference type="EMBL" id="CAJZBQ010000002">
    <property type="protein sequence ID" value="CAG9310638.1"/>
    <property type="molecule type" value="Genomic_DNA"/>
</dbReference>
<keyword evidence="6 13" id="KW-0863">Zinc-finger</keyword>
<keyword evidence="3 14" id="KW-0645">Protease</keyword>
<dbReference type="GO" id="GO:0005634">
    <property type="term" value="C:nucleus"/>
    <property type="evidence" value="ECO:0007669"/>
    <property type="project" value="TreeGrafter"/>
</dbReference>
<dbReference type="SMART" id="SM00290">
    <property type="entry name" value="ZnF_UBP"/>
    <property type="match status" value="2"/>
</dbReference>
<dbReference type="InterPro" id="IPR018200">
    <property type="entry name" value="USP_CS"/>
</dbReference>
<evidence type="ECO:0000256" key="8">
    <source>
        <dbReference type="ARBA" id="ARBA00022801"/>
    </source>
</evidence>
<dbReference type="InterPro" id="IPR001394">
    <property type="entry name" value="Peptidase_C19_UCH"/>
</dbReference>
<feature type="binding site" evidence="12">
    <location>
        <position position="173"/>
    </location>
    <ligand>
        <name>Zn(2+)</name>
        <dbReference type="ChEBI" id="CHEBI:29105"/>
    </ligand>
</feature>
<keyword evidence="8 14" id="KW-0378">Hydrolase</keyword>
<dbReference type="Proteomes" id="UP001162131">
    <property type="component" value="Unassembled WGS sequence"/>
</dbReference>
<feature type="binding site" evidence="12">
    <location>
        <position position="193"/>
    </location>
    <ligand>
        <name>Zn(2+)</name>
        <dbReference type="ChEBI" id="CHEBI:29105"/>
    </ligand>
</feature>
<dbReference type="Pfam" id="PF02148">
    <property type="entry name" value="zf-UBP"/>
    <property type="match status" value="1"/>
</dbReference>